<evidence type="ECO:0000256" key="1">
    <source>
        <dbReference type="SAM" id="MobiDB-lite"/>
    </source>
</evidence>
<dbReference type="EMBL" id="MU151136">
    <property type="protein sequence ID" value="KAF9449256.1"/>
    <property type="molecule type" value="Genomic_DNA"/>
</dbReference>
<dbReference type="OrthoDB" id="10618975at2759"/>
<feature type="compositionally biased region" description="Basic and acidic residues" evidence="1">
    <location>
        <begin position="59"/>
        <end position="70"/>
    </location>
</feature>
<gene>
    <name evidence="3" type="ORF">P691DRAFT_573842</name>
</gene>
<protein>
    <submittedName>
        <fullName evidence="3">Uncharacterized protein</fullName>
    </submittedName>
</protein>
<accession>A0A9P6C270</accession>
<evidence type="ECO:0000313" key="4">
    <source>
        <dbReference type="Proteomes" id="UP000807342"/>
    </source>
</evidence>
<feature type="region of interest" description="Disordered" evidence="1">
    <location>
        <begin position="59"/>
        <end position="139"/>
    </location>
</feature>
<comment type="caution">
    <text evidence="3">The sequence shown here is derived from an EMBL/GenBank/DDBJ whole genome shotgun (WGS) entry which is preliminary data.</text>
</comment>
<evidence type="ECO:0000256" key="2">
    <source>
        <dbReference type="SAM" id="SignalP"/>
    </source>
</evidence>
<keyword evidence="4" id="KW-1185">Reference proteome</keyword>
<proteinExistence type="predicted"/>
<sequence>MSDADCCMLCCCCCSLLSLCNTSGTHPFCFSSICRCFRRRSKYDDDGFIDEVLEQHRAAVDPEGGYHIRQPEPVAQMGMQHIRSSSHQKPTSPPQQQPQHTRSPSPQQRPASPQQQPTDHPQPQQLKDNGDLMKSNRSP</sequence>
<dbReference type="Proteomes" id="UP000807342">
    <property type="component" value="Unassembled WGS sequence"/>
</dbReference>
<feature type="chain" id="PRO_5040162439" evidence="2">
    <location>
        <begin position="26"/>
        <end position="139"/>
    </location>
</feature>
<reference evidence="3" key="1">
    <citation type="submission" date="2020-11" db="EMBL/GenBank/DDBJ databases">
        <authorList>
            <consortium name="DOE Joint Genome Institute"/>
            <person name="Ahrendt S."/>
            <person name="Riley R."/>
            <person name="Andreopoulos W."/>
            <person name="Labutti K."/>
            <person name="Pangilinan J."/>
            <person name="Ruiz-Duenas F.J."/>
            <person name="Barrasa J.M."/>
            <person name="Sanchez-Garcia M."/>
            <person name="Camarero S."/>
            <person name="Miyauchi S."/>
            <person name="Serrano A."/>
            <person name="Linde D."/>
            <person name="Babiker R."/>
            <person name="Drula E."/>
            <person name="Ayuso-Fernandez I."/>
            <person name="Pacheco R."/>
            <person name="Padilla G."/>
            <person name="Ferreira P."/>
            <person name="Barriuso J."/>
            <person name="Kellner H."/>
            <person name="Castanera R."/>
            <person name="Alfaro M."/>
            <person name="Ramirez L."/>
            <person name="Pisabarro A.G."/>
            <person name="Kuo A."/>
            <person name="Tritt A."/>
            <person name="Lipzen A."/>
            <person name="He G."/>
            <person name="Yan M."/>
            <person name="Ng V."/>
            <person name="Cullen D."/>
            <person name="Martin F."/>
            <person name="Rosso M.-N."/>
            <person name="Henrissat B."/>
            <person name="Hibbett D."/>
            <person name="Martinez A.T."/>
            <person name="Grigoriev I.V."/>
        </authorList>
    </citation>
    <scope>NUCLEOTIDE SEQUENCE</scope>
    <source>
        <strain evidence="3">MF-IS2</strain>
    </source>
</reference>
<feature type="compositionally biased region" description="Low complexity" evidence="1">
    <location>
        <begin position="97"/>
        <end position="125"/>
    </location>
</feature>
<organism evidence="3 4">
    <name type="scientific">Macrolepiota fuliginosa MF-IS2</name>
    <dbReference type="NCBI Taxonomy" id="1400762"/>
    <lineage>
        <taxon>Eukaryota</taxon>
        <taxon>Fungi</taxon>
        <taxon>Dikarya</taxon>
        <taxon>Basidiomycota</taxon>
        <taxon>Agaricomycotina</taxon>
        <taxon>Agaricomycetes</taxon>
        <taxon>Agaricomycetidae</taxon>
        <taxon>Agaricales</taxon>
        <taxon>Agaricineae</taxon>
        <taxon>Agaricaceae</taxon>
        <taxon>Macrolepiota</taxon>
    </lineage>
</organism>
<dbReference type="AlphaFoldDB" id="A0A9P6C270"/>
<evidence type="ECO:0000313" key="3">
    <source>
        <dbReference type="EMBL" id="KAF9449256.1"/>
    </source>
</evidence>
<feature type="signal peptide" evidence="2">
    <location>
        <begin position="1"/>
        <end position="25"/>
    </location>
</feature>
<name>A0A9P6C270_9AGAR</name>
<keyword evidence="2" id="KW-0732">Signal</keyword>